<dbReference type="Pfam" id="PF02879">
    <property type="entry name" value="PGM_PMM_II"/>
    <property type="match status" value="1"/>
</dbReference>
<sequence>MNKSSVDPSIFRDYDIRGIYPTQVNEDVYYQIGCAIASYFRKSPIAVGFDGRLSSAGLFESLSKGITGMGCDVVNLGLISTDMHNFASGFYQFPANIMISASHNPGQYNGIKIIRQGAVPIHGQKGLPEIKQTVLSGRFKPVAKKRGQISRRDITHDWIKYATGLIDLKKMKSLKVVIDAGNGVGGISWQQLTGKSRLKIIPLYFTPDGNFPHHPPDPLQKDNLKDLRREIKINKADLGFAIDGDGDRIFILDENGNQLSGTITTAILAEYFLHKFGPNNILYNVVVGKIVPETITGNGGNPIRVRVGHSFIKEAMQKNQAVFAGEHSGHFYFKGLFNADSSFVAGLYFLAFLSADGRKLSRIVKEFDKYYQSGEINFRVLDKDKMVGIILRKFPSGKTDNLDGLSIWYDKWWLNLRLSKTEPFLRLNLEAETKDILLDQLAKIEDIIIKAGGKKD</sequence>
<organism evidence="10 11">
    <name type="scientific">Candidatus Gottesmanbacteria bacterium RIFCSPHIGHO2_02_FULL_40_13</name>
    <dbReference type="NCBI Taxonomy" id="1798384"/>
    <lineage>
        <taxon>Bacteria</taxon>
        <taxon>Candidatus Gottesmaniibacteriota</taxon>
    </lineage>
</organism>
<evidence type="ECO:0000313" key="11">
    <source>
        <dbReference type="Proteomes" id="UP000177092"/>
    </source>
</evidence>
<evidence type="ECO:0000256" key="4">
    <source>
        <dbReference type="ARBA" id="ARBA00022723"/>
    </source>
</evidence>
<dbReference type="SUPFAM" id="SSF55957">
    <property type="entry name" value="Phosphoglucomutase, C-terminal domain"/>
    <property type="match status" value="1"/>
</dbReference>
<dbReference type="InterPro" id="IPR005846">
    <property type="entry name" value="A-D-PHexomutase_a/b/a-III"/>
</dbReference>
<dbReference type="InterPro" id="IPR005844">
    <property type="entry name" value="A-D-PHexomutase_a/b/a-I"/>
</dbReference>
<dbReference type="PANTHER" id="PTHR43771:SF1">
    <property type="entry name" value="PHOSPHOMANNOMUTASE"/>
    <property type="match status" value="1"/>
</dbReference>
<evidence type="ECO:0000313" key="10">
    <source>
        <dbReference type="EMBL" id="OGG20616.1"/>
    </source>
</evidence>
<dbReference type="PANTHER" id="PTHR43771">
    <property type="entry name" value="PHOSPHOMANNOMUTASE"/>
    <property type="match status" value="1"/>
</dbReference>
<dbReference type="EMBL" id="MFJN01000041">
    <property type="protein sequence ID" value="OGG20616.1"/>
    <property type="molecule type" value="Genomic_DNA"/>
</dbReference>
<evidence type="ECO:0000256" key="3">
    <source>
        <dbReference type="ARBA" id="ARBA00022553"/>
    </source>
</evidence>
<dbReference type="GO" id="GO:0016868">
    <property type="term" value="F:intramolecular phosphotransferase activity"/>
    <property type="evidence" value="ECO:0007669"/>
    <property type="project" value="InterPro"/>
</dbReference>
<feature type="domain" description="Alpha-D-phosphohexomutase alpha/beta/alpha" evidence="9">
    <location>
        <begin position="263"/>
        <end position="370"/>
    </location>
</feature>
<dbReference type="PRINTS" id="PR00509">
    <property type="entry name" value="PGMPMM"/>
</dbReference>
<dbReference type="InterPro" id="IPR036900">
    <property type="entry name" value="A-D-PHexomutase_C_sf"/>
</dbReference>
<comment type="cofactor">
    <cofactor evidence="1">
        <name>Mg(2+)</name>
        <dbReference type="ChEBI" id="CHEBI:18420"/>
    </cofactor>
</comment>
<evidence type="ECO:0000259" key="7">
    <source>
        <dbReference type="Pfam" id="PF02878"/>
    </source>
</evidence>
<evidence type="ECO:0000256" key="1">
    <source>
        <dbReference type="ARBA" id="ARBA00001946"/>
    </source>
</evidence>
<dbReference type="STRING" id="1798384.A3D03_05405"/>
<comment type="caution">
    <text evidence="10">The sequence shown here is derived from an EMBL/GenBank/DDBJ whole genome shotgun (WGS) entry which is preliminary data.</text>
</comment>
<feature type="domain" description="Alpha-D-phosphohexomutase alpha/beta/alpha" evidence="8">
    <location>
        <begin position="158"/>
        <end position="256"/>
    </location>
</feature>
<evidence type="ECO:0000259" key="8">
    <source>
        <dbReference type="Pfam" id="PF02879"/>
    </source>
</evidence>
<keyword evidence="3" id="KW-0597">Phosphoprotein</keyword>
<dbReference type="InterPro" id="IPR016055">
    <property type="entry name" value="A-D-PHexomutase_a/b/a-I/II/III"/>
</dbReference>
<dbReference type="InterPro" id="IPR005845">
    <property type="entry name" value="A-D-PHexomutase_a/b/a-II"/>
</dbReference>
<comment type="similarity">
    <text evidence="2">Belongs to the phosphohexose mutase family.</text>
</comment>
<keyword evidence="5" id="KW-0460">Magnesium</keyword>
<evidence type="ECO:0008006" key="12">
    <source>
        <dbReference type="Google" id="ProtNLM"/>
    </source>
</evidence>
<proteinExistence type="inferred from homology"/>
<feature type="domain" description="Alpha-D-phosphohexomutase alpha/beta/alpha" evidence="7">
    <location>
        <begin position="10"/>
        <end position="134"/>
    </location>
</feature>
<name>A0A1F6A7M7_9BACT</name>
<gene>
    <name evidence="10" type="ORF">A3D03_05405</name>
</gene>
<dbReference type="Pfam" id="PF02878">
    <property type="entry name" value="PGM_PMM_I"/>
    <property type="match status" value="1"/>
</dbReference>
<dbReference type="Pfam" id="PF02880">
    <property type="entry name" value="PGM_PMM_III"/>
    <property type="match status" value="1"/>
</dbReference>
<evidence type="ECO:0000256" key="6">
    <source>
        <dbReference type="ARBA" id="ARBA00023235"/>
    </source>
</evidence>
<dbReference type="SUPFAM" id="SSF53738">
    <property type="entry name" value="Phosphoglucomutase, first 3 domains"/>
    <property type="match status" value="3"/>
</dbReference>
<dbReference type="Gene3D" id="3.40.120.10">
    <property type="entry name" value="Alpha-D-Glucose-1,6-Bisphosphate, subunit A, domain 3"/>
    <property type="match status" value="3"/>
</dbReference>
<dbReference type="Gene3D" id="3.30.310.50">
    <property type="entry name" value="Alpha-D-phosphohexomutase, C-terminal domain"/>
    <property type="match status" value="1"/>
</dbReference>
<reference evidence="10 11" key="1">
    <citation type="journal article" date="2016" name="Nat. Commun.">
        <title>Thousands of microbial genomes shed light on interconnected biogeochemical processes in an aquifer system.</title>
        <authorList>
            <person name="Anantharaman K."/>
            <person name="Brown C.T."/>
            <person name="Hug L.A."/>
            <person name="Sharon I."/>
            <person name="Castelle C.J."/>
            <person name="Probst A.J."/>
            <person name="Thomas B.C."/>
            <person name="Singh A."/>
            <person name="Wilkins M.J."/>
            <person name="Karaoz U."/>
            <person name="Brodie E.L."/>
            <person name="Williams K.H."/>
            <person name="Hubbard S.S."/>
            <person name="Banfield J.F."/>
        </authorList>
    </citation>
    <scope>NUCLEOTIDE SEQUENCE [LARGE SCALE GENOMIC DNA]</scope>
</reference>
<evidence type="ECO:0000259" key="9">
    <source>
        <dbReference type="Pfam" id="PF02880"/>
    </source>
</evidence>
<accession>A0A1F6A7M7</accession>
<dbReference type="GO" id="GO:0005975">
    <property type="term" value="P:carbohydrate metabolic process"/>
    <property type="evidence" value="ECO:0007669"/>
    <property type="project" value="InterPro"/>
</dbReference>
<protein>
    <recommendedName>
        <fullName evidence="12">Phosphomannomutase/phosphoglucomutase</fullName>
    </recommendedName>
</protein>
<evidence type="ECO:0000256" key="5">
    <source>
        <dbReference type="ARBA" id="ARBA00022842"/>
    </source>
</evidence>
<dbReference type="GO" id="GO:0046872">
    <property type="term" value="F:metal ion binding"/>
    <property type="evidence" value="ECO:0007669"/>
    <property type="project" value="UniProtKB-KW"/>
</dbReference>
<dbReference type="CDD" id="cd03089">
    <property type="entry name" value="PMM_PGM"/>
    <property type="match status" value="1"/>
</dbReference>
<dbReference type="InterPro" id="IPR005841">
    <property type="entry name" value="Alpha-D-phosphohexomutase_SF"/>
</dbReference>
<keyword evidence="4" id="KW-0479">Metal-binding</keyword>
<dbReference type="AlphaFoldDB" id="A0A1F6A7M7"/>
<keyword evidence="6" id="KW-0413">Isomerase</keyword>
<evidence type="ECO:0000256" key="2">
    <source>
        <dbReference type="ARBA" id="ARBA00010231"/>
    </source>
</evidence>
<dbReference type="Proteomes" id="UP000177092">
    <property type="component" value="Unassembled WGS sequence"/>
</dbReference>